<dbReference type="SMART" id="SM00046">
    <property type="entry name" value="DAGKc"/>
    <property type="match status" value="1"/>
</dbReference>
<evidence type="ECO:0000313" key="3">
    <source>
        <dbReference type="WBParaSite" id="jg6773"/>
    </source>
</evidence>
<protein>
    <submittedName>
        <fullName evidence="3">DAGKc domain-containing protein</fullName>
    </submittedName>
</protein>
<dbReference type="InterPro" id="IPR016064">
    <property type="entry name" value="NAD/diacylglycerol_kinase_sf"/>
</dbReference>
<name>A0A915EK75_9BILA</name>
<dbReference type="PANTHER" id="PTHR12358">
    <property type="entry name" value="SPHINGOSINE KINASE"/>
    <property type="match status" value="1"/>
</dbReference>
<accession>A0A915EK75</accession>
<dbReference type="AlphaFoldDB" id="A0A915EK75"/>
<dbReference type="InterPro" id="IPR001206">
    <property type="entry name" value="Diacylglycerol_kinase_cat_dom"/>
</dbReference>
<dbReference type="WBParaSite" id="jg6773">
    <property type="protein sequence ID" value="jg6773"/>
    <property type="gene ID" value="jg6773"/>
</dbReference>
<keyword evidence="2" id="KW-1185">Reference proteome</keyword>
<feature type="domain" description="DAGKc" evidence="1">
    <location>
        <begin position="202"/>
        <end position="356"/>
    </location>
</feature>
<dbReference type="Gene3D" id="3.40.50.10330">
    <property type="entry name" value="Probable inorganic polyphosphate/atp-NAD kinase, domain 1"/>
    <property type="match status" value="1"/>
</dbReference>
<dbReference type="InterPro" id="IPR050187">
    <property type="entry name" value="Lipid_Phosphate_FormReg"/>
</dbReference>
<dbReference type="GO" id="GO:0006672">
    <property type="term" value="P:ceramide metabolic process"/>
    <property type="evidence" value="ECO:0007669"/>
    <property type="project" value="TreeGrafter"/>
</dbReference>
<proteinExistence type="predicted"/>
<dbReference type="Gene3D" id="2.60.200.40">
    <property type="match status" value="1"/>
</dbReference>
<evidence type="ECO:0000313" key="2">
    <source>
        <dbReference type="Proteomes" id="UP000887574"/>
    </source>
</evidence>
<organism evidence="2 3">
    <name type="scientific">Ditylenchus dipsaci</name>
    <dbReference type="NCBI Taxonomy" id="166011"/>
    <lineage>
        <taxon>Eukaryota</taxon>
        <taxon>Metazoa</taxon>
        <taxon>Ecdysozoa</taxon>
        <taxon>Nematoda</taxon>
        <taxon>Chromadorea</taxon>
        <taxon>Rhabditida</taxon>
        <taxon>Tylenchina</taxon>
        <taxon>Tylenchomorpha</taxon>
        <taxon>Sphaerularioidea</taxon>
        <taxon>Anguinidae</taxon>
        <taxon>Anguininae</taxon>
        <taxon>Ditylenchus</taxon>
    </lineage>
</organism>
<dbReference type="GO" id="GO:0001729">
    <property type="term" value="F:ceramide kinase activity"/>
    <property type="evidence" value="ECO:0007669"/>
    <property type="project" value="TreeGrafter"/>
</dbReference>
<reference evidence="3" key="1">
    <citation type="submission" date="2022-11" db="UniProtKB">
        <authorList>
            <consortium name="WormBaseParasite"/>
        </authorList>
    </citation>
    <scope>IDENTIFICATION</scope>
</reference>
<dbReference type="GO" id="GO:0016020">
    <property type="term" value="C:membrane"/>
    <property type="evidence" value="ECO:0007669"/>
    <property type="project" value="GOC"/>
</dbReference>
<dbReference type="PROSITE" id="PS50146">
    <property type="entry name" value="DAGK"/>
    <property type="match status" value="1"/>
</dbReference>
<dbReference type="Pfam" id="PF00781">
    <property type="entry name" value="DAGK_cat"/>
    <property type="match status" value="1"/>
</dbReference>
<dbReference type="Proteomes" id="UP000887574">
    <property type="component" value="Unplaced"/>
</dbReference>
<evidence type="ECO:0000259" key="1">
    <source>
        <dbReference type="PROSITE" id="PS50146"/>
    </source>
</evidence>
<dbReference type="SUPFAM" id="SSF111331">
    <property type="entry name" value="NAD kinase/diacylglycerol kinase-like"/>
    <property type="match status" value="1"/>
</dbReference>
<dbReference type="PANTHER" id="PTHR12358:SF111">
    <property type="entry name" value="CERAMIDE KINASE, ISOFORM A"/>
    <property type="match status" value="1"/>
</dbReference>
<sequence>MVRAFHTERGNVLGFCNGYSMTFHEMNSSAEKALLQPNSDQNGLQETMIVQRSSEIVTVVNHFSSDIDGGATPILLKQHSTTVKSSDGKFHRFIFDSDSNTLEFKLLKNDSRPTNHSLILDLNDVLSVRSTRVKLNSDGLPKTISVEGGVKEAAPNALYIYYTYRRNVYHWRVREAALFFTTTTEKKHWSDLLSAALRVIPQRPKNLLVFINPFGGKGKADDIYSKKIEPLFQLVGVQPEVIKTERANHAFDVLKQLDQESWEAIDGIVSVGGDGLFNEVLSSAVVRTQEENSKDIADVNVDSLATPRMRFGIIGAGSANSIVSSVHGVDDPTTAAIHIAIGSRCGVDVCTVHQEDSLLRISANAISYGWLGDVLHDSEHYRCIGPMRYQWSALRTSIRHPTYFGRVSFALTSLTGGDVQSSVLSKLPPCTKPCEICDGSATESNYPHHWQTDFTHVICCVIPCVSPFTPYGLAPYAGVGDGSMDLALVPKVSRFENLQIMRKVSMYGGKAIIRLQNDNLHVFRVTRWKFTPAALVVKSRGKAQAMLISKEHGIWMVKFFHNRPRKHFTSGYTLD</sequence>
<dbReference type="InterPro" id="IPR017438">
    <property type="entry name" value="ATP-NAD_kinase_N"/>
</dbReference>